<dbReference type="RefSeq" id="WP_225686556.1">
    <property type="nucleotide sequence ID" value="NZ_JAERSE020000001.1"/>
</dbReference>
<protein>
    <recommendedName>
        <fullName evidence="3">4-oxalocrotonate tautomerase</fullName>
    </recommendedName>
</protein>
<proteinExistence type="predicted"/>
<name>A0ABS8A1F6_9FLAO</name>
<evidence type="ECO:0008006" key="3">
    <source>
        <dbReference type="Google" id="ProtNLM"/>
    </source>
</evidence>
<evidence type="ECO:0000313" key="1">
    <source>
        <dbReference type="EMBL" id="MCA6066410.1"/>
    </source>
</evidence>
<gene>
    <name evidence="1" type="ORF">JI747_004410</name>
</gene>
<dbReference type="InterPro" id="IPR014347">
    <property type="entry name" value="Tautomerase/MIF_sf"/>
</dbReference>
<comment type="caution">
    <text evidence="1">The sequence shown here is derived from an EMBL/GenBank/DDBJ whole genome shotgun (WGS) entry which is preliminary data.</text>
</comment>
<dbReference type="EMBL" id="JAERSE020000001">
    <property type="protein sequence ID" value="MCA6066410.1"/>
    <property type="molecule type" value="Genomic_DNA"/>
</dbReference>
<dbReference type="Gene3D" id="3.30.429.10">
    <property type="entry name" value="Macrophage Migration Inhibitory Factor"/>
    <property type="match status" value="2"/>
</dbReference>
<dbReference type="SUPFAM" id="SSF55331">
    <property type="entry name" value="Tautomerase/MIF"/>
    <property type="match status" value="1"/>
</dbReference>
<dbReference type="PANTHER" id="PTHR35530">
    <property type="entry name" value="TAUTOMERASE-RELATED"/>
    <property type="match status" value="1"/>
</dbReference>
<dbReference type="PANTHER" id="PTHR35530:SF1">
    <property type="entry name" value="2-HYDROXYMUCONATE TAUTOMERASE"/>
    <property type="match status" value="1"/>
</dbReference>
<evidence type="ECO:0000313" key="2">
    <source>
        <dbReference type="Proteomes" id="UP000618240"/>
    </source>
</evidence>
<keyword evidence="2" id="KW-1185">Reference proteome</keyword>
<organism evidence="1 2">
    <name type="scientific">Chryseobacterium tagetis</name>
    <dbReference type="NCBI Taxonomy" id="2801334"/>
    <lineage>
        <taxon>Bacteria</taxon>
        <taxon>Pseudomonadati</taxon>
        <taxon>Bacteroidota</taxon>
        <taxon>Flavobacteriia</taxon>
        <taxon>Flavobacteriales</taxon>
        <taxon>Weeksellaceae</taxon>
        <taxon>Chryseobacterium group</taxon>
        <taxon>Chryseobacterium</taxon>
    </lineage>
</organism>
<reference evidence="1 2" key="1">
    <citation type="submission" date="2021-09" db="EMBL/GenBank/DDBJ databases">
        <title>Genome sequencing and assembly of Chryseobacterium sp. RG1.</title>
        <authorList>
            <person name="Chhetri G."/>
        </authorList>
    </citation>
    <scope>NUCLEOTIDE SEQUENCE [LARGE SCALE GENOMIC DNA]</scope>
    <source>
        <strain evidence="1 2">RG1</strain>
    </source>
</reference>
<dbReference type="Proteomes" id="UP000618240">
    <property type="component" value="Unassembled WGS sequence"/>
</dbReference>
<accession>A0ABS8A1F6</accession>
<sequence>MPILNLKISGQENTELTQTLVNELTELTALHLKKKPEVTAITVTYISENSWFVNKKSLKDQSLKSFYLDIKITESTNLKDEKAMYIKAVFSLMGKFLGNLHTESYVYVEEVKADAYGFGGLTQEYRYIDSKKYVVR</sequence>